<dbReference type="RefSeq" id="WP_086992547.1">
    <property type="nucleotide sequence ID" value="NZ_FUHU01000043.1"/>
</dbReference>
<proteinExistence type="predicted"/>
<dbReference type="AlphaFoldDB" id="A0A1R4GC06"/>
<dbReference type="EMBL" id="FUHU01000043">
    <property type="protein sequence ID" value="SJM65760.1"/>
    <property type="molecule type" value="Genomic_DNA"/>
</dbReference>
<accession>A0A1R4GC06</accession>
<name>A0A1R4GC06_9MICO</name>
<reference evidence="2 3" key="1">
    <citation type="submission" date="2017-02" db="EMBL/GenBank/DDBJ databases">
        <authorList>
            <person name="Peterson S.W."/>
        </authorList>
    </citation>
    <scope>NUCLEOTIDE SEQUENCE [LARGE SCALE GENOMIC DNA]</scope>
    <source>
        <strain evidence="2 3">LMG 22410</strain>
    </source>
</reference>
<evidence type="ECO:0000259" key="1">
    <source>
        <dbReference type="Pfam" id="PF24719"/>
    </source>
</evidence>
<gene>
    <name evidence="2" type="ORF">CZ674_10735</name>
</gene>
<protein>
    <recommendedName>
        <fullName evidence="1">Imm33-like domain-containing protein</fullName>
    </recommendedName>
</protein>
<dbReference type="OrthoDB" id="5148829at2"/>
<sequence>MNETTTITRQAGEHTLRATAAAQFSQMVEDILDVLEGQQANLRDGYVLQFGWGPIFLEAEDDALRLRTPDYSRDAANDRTEDLSGAIAIQVSQMWLPRAANVRPMGLRFDQEILIQRGWRERTDFEASRRISKHEIFSGWFICDTTDRGEPYPHDEIEKVEAWEVVQHRPELSQVLALPADTLTILLDREIYRVIKLDGEDDNELLYENTDEA</sequence>
<organism evidence="2 3">
    <name type="scientific">Agrococcus casei LMG 22410</name>
    <dbReference type="NCBI Taxonomy" id="1255656"/>
    <lineage>
        <taxon>Bacteria</taxon>
        <taxon>Bacillati</taxon>
        <taxon>Actinomycetota</taxon>
        <taxon>Actinomycetes</taxon>
        <taxon>Micrococcales</taxon>
        <taxon>Microbacteriaceae</taxon>
        <taxon>Agrococcus</taxon>
    </lineage>
</organism>
<dbReference type="Proteomes" id="UP000195787">
    <property type="component" value="Unassembled WGS sequence"/>
</dbReference>
<dbReference type="Pfam" id="PF24719">
    <property type="entry name" value="Imm33-like"/>
    <property type="match status" value="1"/>
</dbReference>
<evidence type="ECO:0000313" key="3">
    <source>
        <dbReference type="Proteomes" id="UP000195787"/>
    </source>
</evidence>
<dbReference type="InterPro" id="IPR056509">
    <property type="entry name" value="Imm33-like"/>
</dbReference>
<feature type="domain" description="Imm33-like" evidence="1">
    <location>
        <begin position="99"/>
        <end position="187"/>
    </location>
</feature>
<evidence type="ECO:0000313" key="2">
    <source>
        <dbReference type="EMBL" id="SJM65760.1"/>
    </source>
</evidence>
<keyword evidence="3" id="KW-1185">Reference proteome</keyword>
<dbReference type="GeneID" id="303173682"/>